<keyword evidence="1" id="KW-0809">Transit peptide</keyword>
<feature type="domain" description="FCP1 homology" evidence="3">
    <location>
        <begin position="134"/>
        <end position="278"/>
    </location>
</feature>
<dbReference type="GO" id="GO:0005744">
    <property type="term" value="C:TIM23 mitochondrial import inner membrane translocase complex"/>
    <property type="evidence" value="ECO:0007669"/>
    <property type="project" value="UniProtKB-UniRule"/>
</dbReference>
<dbReference type="InterPro" id="IPR050365">
    <property type="entry name" value="TIM50"/>
</dbReference>
<evidence type="ECO:0000256" key="2">
    <source>
        <dbReference type="SAM" id="Coils"/>
    </source>
</evidence>
<reference evidence="4" key="1">
    <citation type="submission" date="2021-01" db="EMBL/GenBank/DDBJ databases">
        <authorList>
            <consortium name="Genoscope - CEA"/>
            <person name="William W."/>
        </authorList>
    </citation>
    <scope>NUCLEOTIDE SEQUENCE</scope>
</reference>
<dbReference type="SMART" id="SM00577">
    <property type="entry name" value="CPDc"/>
    <property type="match status" value="1"/>
</dbReference>
<proteinExistence type="inferred from homology"/>
<name>A0A8S1M441_9CILI</name>
<dbReference type="EMBL" id="CAJJDN010000033">
    <property type="protein sequence ID" value="CAD8075658.1"/>
    <property type="molecule type" value="Genomic_DNA"/>
</dbReference>
<keyword evidence="2" id="KW-0175">Coiled coil</keyword>
<comment type="subcellular location">
    <subcellularLocation>
        <location evidence="1">Mitochondrion inner membrane</location>
        <topology evidence="1">Single-pass membrane protein</topology>
    </subcellularLocation>
</comment>
<keyword evidence="1" id="KW-0813">Transport</keyword>
<comment type="function">
    <text evidence="1">Essential component of the TIM23 complex, a complex that mediates the translocation of transit peptide-containing proteins across the mitochondrial inner membrane.</text>
</comment>
<feature type="coiled-coil region" evidence="2">
    <location>
        <begin position="26"/>
        <end position="53"/>
    </location>
</feature>
<evidence type="ECO:0000256" key="1">
    <source>
        <dbReference type="RuleBase" id="RU365079"/>
    </source>
</evidence>
<dbReference type="Pfam" id="PF03031">
    <property type="entry name" value="NIF"/>
    <property type="match status" value="1"/>
</dbReference>
<dbReference type="PANTHER" id="PTHR12210">
    <property type="entry name" value="DULLARD PROTEIN PHOSPHATASE"/>
    <property type="match status" value="1"/>
</dbReference>
<keyword evidence="5" id="KW-1185">Reference proteome</keyword>
<dbReference type="InterPro" id="IPR004274">
    <property type="entry name" value="FCP1_dom"/>
</dbReference>
<keyword evidence="1" id="KW-0811">Translocation</keyword>
<comment type="subunit">
    <text evidence="1">Component of the TIM23 complex.</text>
</comment>
<keyword evidence="1" id="KW-0653">Protein transport</keyword>
<protein>
    <recommendedName>
        <fullName evidence="1">Mitochondrial import inner membrane translocase subunit TIM50</fullName>
    </recommendedName>
</protein>
<organism evidence="4 5">
    <name type="scientific">Paramecium sonneborni</name>
    <dbReference type="NCBI Taxonomy" id="65129"/>
    <lineage>
        <taxon>Eukaryota</taxon>
        <taxon>Sar</taxon>
        <taxon>Alveolata</taxon>
        <taxon>Ciliophora</taxon>
        <taxon>Intramacronucleata</taxon>
        <taxon>Oligohymenophorea</taxon>
        <taxon>Peniculida</taxon>
        <taxon>Parameciidae</taxon>
        <taxon>Paramecium</taxon>
    </lineage>
</organism>
<dbReference type="OrthoDB" id="445750at2759"/>
<sequence length="339" mass="40340">MLSKYSIRSLTLLKFQRYRFSQVNQKQKTEQEQDEWEERTLEAEEANPKLENKEKAFSYFRLFSRIFWWTSSALFGYNLYLNNYKTDPTNELGYQKQINDLAKYCQDQYQAFYDFMTKPAIDKLLPDIPELPFGYEIPKTLVLNVSGTLLHMDYVFGVGGEIKRRNGLQRFLDKLPKMYEVVILSDDETMFTQQITQKLDPTRQIFAGAFGRESMVFEKGRYIRDLKYLNRPLNRVVVVDSDPERMYQYQDNGIFIKPYDGQQNDEVLKDVLLLLEHLSKPQIKDVRAELRKFGNFDPQVKYLEEVKAREINIKQTMNKGLFGIINQRKNPQFEQSRRH</sequence>
<dbReference type="AlphaFoldDB" id="A0A8S1M441"/>
<gene>
    <name evidence="4" type="ORF">PSON_ATCC_30995.1.T0330351</name>
</gene>
<evidence type="ECO:0000313" key="4">
    <source>
        <dbReference type="EMBL" id="CAD8075658.1"/>
    </source>
</evidence>
<comment type="caution">
    <text evidence="4">The sequence shown here is derived from an EMBL/GenBank/DDBJ whole genome shotgun (WGS) entry which is preliminary data.</text>
</comment>
<dbReference type="PROSITE" id="PS50969">
    <property type="entry name" value="FCP1"/>
    <property type="match status" value="1"/>
</dbReference>
<comment type="similarity">
    <text evidence="1">Belongs to the TIM50 family.</text>
</comment>
<accession>A0A8S1M441</accession>
<dbReference type="GO" id="GO:0015031">
    <property type="term" value="P:protein transport"/>
    <property type="evidence" value="ECO:0007669"/>
    <property type="project" value="UniProtKB-KW"/>
</dbReference>
<dbReference type="Proteomes" id="UP000692954">
    <property type="component" value="Unassembled WGS sequence"/>
</dbReference>
<evidence type="ECO:0000259" key="3">
    <source>
        <dbReference type="PROSITE" id="PS50969"/>
    </source>
</evidence>
<keyword evidence="1" id="KW-0496">Mitochondrion</keyword>
<evidence type="ECO:0000313" key="5">
    <source>
        <dbReference type="Proteomes" id="UP000692954"/>
    </source>
</evidence>